<name>A0A1I5HEW9_9ACTN</name>
<reference evidence="5" key="1">
    <citation type="submission" date="2016-10" db="EMBL/GenBank/DDBJ databases">
        <authorList>
            <person name="Varghese N."/>
            <person name="Submissions S."/>
        </authorList>
    </citation>
    <scope>NUCLEOTIDE SEQUENCE [LARGE SCALE GENOMIC DNA]</scope>
    <source>
        <strain evidence="5">DSM 43161</strain>
    </source>
</reference>
<keyword evidence="2" id="KW-0479">Metal-binding</keyword>
<evidence type="ECO:0000256" key="2">
    <source>
        <dbReference type="ARBA" id="ARBA00022723"/>
    </source>
</evidence>
<proteinExistence type="predicted"/>
<dbReference type="SUPFAM" id="SSF51621">
    <property type="entry name" value="Phosphoenolpyruvate/pyruvate domain"/>
    <property type="match status" value="1"/>
</dbReference>
<keyword evidence="5" id="KW-1185">Reference proteome</keyword>
<keyword evidence="4" id="KW-0456">Lyase</keyword>
<dbReference type="GO" id="GO:0006107">
    <property type="term" value="P:oxaloacetate metabolic process"/>
    <property type="evidence" value="ECO:0007669"/>
    <property type="project" value="TreeGrafter"/>
</dbReference>
<sequence length="400" mass="42553">MRHFAYLTDAERERLFAVPPGDVGPATSRGMLALALGATLYSPGTRPSLDGDAARAAAVGATSTVWCLEDAIPHAAVGEAEANVVAALQRLDRRVADGDPAPLPLVFVRVRTPEQIRSIAVEAGPALARLTGFSLPKATATSLGPMLEAIAEVGAATGLPLYGMPILETPDLAWRETRAEALAALAAVVDAHREHVLCLRVGGTDLSGLFGLRRDRDTTIWDVAVVRDCLADVVNRFTRGGEHVVTGAVWEHIPGPRLFKPQLRQSPFTEQHEGRLRQRMIAGDLDGLMREVALDKANGVLGKTVIHPAHVSVVNALLTVSRTEYDDALEILTARGQGGIAVSGHGRMNEIGPHALWAELISRRAAVYGVVADEAALVDLLAAGQRRLGEVFVPGEARRA</sequence>
<dbReference type="Pfam" id="PF15617">
    <property type="entry name" value="C-C_Bond_Lyase"/>
    <property type="match status" value="1"/>
</dbReference>
<dbReference type="Gene3D" id="3.20.20.60">
    <property type="entry name" value="Phosphoenolpyruvate-binding domains"/>
    <property type="match status" value="2"/>
</dbReference>
<dbReference type="GO" id="GO:0016829">
    <property type="term" value="F:lyase activity"/>
    <property type="evidence" value="ECO:0007669"/>
    <property type="project" value="UniProtKB-KW"/>
</dbReference>
<organism evidence="4 5">
    <name type="scientific">Geodermatophilus obscurus</name>
    <dbReference type="NCBI Taxonomy" id="1861"/>
    <lineage>
        <taxon>Bacteria</taxon>
        <taxon>Bacillati</taxon>
        <taxon>Actinomycetota</taxon>
        <taxon>Actinomycetes</taxon>
        <taxon>Geodermatophilales</taxon>
        <taxon>Geodermatophilaceae</taxon>
        <taxon>Geodermatophilus</taxon>
    </lineage>
</organism>
<dbReference type="GO" id="GO:0000287">
    <property type="term" value="F:magnesium ion binding"/>
    <property type="evidence" value="ECO:0007669"/>
    <property type="project" value="TreeGrafter"/>
</dbReference>
<evidence type="ECO:0000313" key="4">
    <source>
        <dbReference type="EMBL" id="SFO46868.1"/>
    </source>
</evidence>
<dbReference type="AlphaFoldDB" id="A0A1I5HEW9"/>
<dbReference type="PANTHER" id="PTHR32308">
    <property type="entry name" value="LYASE BETA SUBUNIT, PUTATIVE (AFU_ORTHOLOGUE AFUA_4G13030)-RELATED"/>
    <property type="match status" value="1"/>
</dbReference>
<comment type="cofactor">
    <cofactor evidence="1">
        <name>Mg(2+)</name>
        <dbReference type="ChEBI" id="CHEBI:18420"/>
    </cofactor>
</comment>
<dbReference type="InterPro" id="IPR040442">
    <property type="entry name" value="Pyrv_kinase-like_dom_sf"/>
</dbReference>
<dbReference type="PANTHER" id="PTHR32308:SF10">
    <property type="entry name" value="CITRATE LYASE SUBUNIT BETA"/>
    <property type="match status" value="1"/>
</dbReference>
<dbReference type="RefSeq" id="WP_075014957.1">
    <property type="nucleotide sequence ID" value="NZ_FOWE01000009.1"/>
</dbReference>
<keyword evidence="3" id="KW-0460">Magnesium</keyword>
<evidence type="ECO:0000256" key="1">
    <source>
        <dbReference type="ARBA" id="ARBA00001946"/>
    </source>
</evidence>
<dbReference type="OrthoDB" id="348111at2"/>
<dbReference type="EMBL" id="FOWE01000009">
    <property type="protein sequence ID" value="SFO46868.1"/>
    <property type="molecule type" value="Genomic_DNA"/>
</dbReference>
<accession>A0A1I5HEW9</accession>
<gene>
    <name evidence="4" type="ORF">SAMN05660359_03661</name>
</gene>
<dbReference type="Proteomes" id="UP000183642">
    <property type="component" value="Unassembled WGS sequence"/>
</dbReference>
<dbReference type="InterPro" id="IPR015813">
    <property type="entry name" value="Pyrv/PenolPyrv_kinase-like_dom"/>
</dbReference>
<evidence type="ECO:0000313" key="5">
    <source>
        <dbReference type="Proteomes" id="UP000183642"/>
    </source>
</evidence>
<protein>
    <submittedName>
        <fullName evidence="4">Citrate lyase beta subunit</fullName>
    </submittedName>
</protein>
<evidence type="ECO:0000256" key="3">
    <source>
        <dbReference type="ARBA" id="ARBA00022842"/>
    </source>
</evidence>
<dbReference type="InterPro" id="IPR039480">
    <property type="entry name" value="C-C_Bond_Lyase-like"/>
</dbReference>